<reference evidence="10 11" key="1">
    <citation type="submission" date="2020-10" db="EMBL/GenBank/DDBJ databases">
        <title>Pygocentrus nattereri (red-bellied piranha) genome, fPygNat1, primary haplotype.</title>
        <authorList>
            <person name="Myers G."/>
            <person name="Meyer A."/>
            <person name="Karagic N."/>
            <person name="Pippel M."/>
            <person name="Winkler S."/>
            <person name="Tracey A."/>
            <person name="Wood J."/>
            <person name="Formenti G."/>
            <person name="Howe K."/>
            <person name="Fedrigo O."/>
            <person name="Jarvis E.D."/>
        </authorList>
    </citation>
    <scope>NUCLEOTIDE SEQUENCE [LARGE SCALE GENOMIC DNA]</scope>
</reference>
<evidence type="ECO:0000256" key="5">
    <source>
        <dbReference type="ARBA" id="ARBA00022794"/>
    </source>
</evidence>
<dbReference type="Ensembl" id="ENSPNAT00000035592.2">
    <property type="protein sequence ID" value="ENSPNAP00000029533.2"/>
    <property type="gene ID" value="ENSPNAG00000015685.2"/>
</dbReference>
<evidence type="ECO:0000256" key="2">
    <source>
        <dbReference type="ARBA" id="ARBA00010500"/>
    </source>
</evidence>
<dbReference type="AlphaFoldDB" id="A0A3B4E1F7"/>
<dbReference type="InterPro" id="IPR021897">
    <property type="entry name" value="FAP206"/>
</dbReference>
<accession>A0A3B4E1F7</accession>
<comment type="function">
    <text evidence="9">Essential for sperm motility and is involved in the regulation of the beating frequency of motile cilia on the epithelial cells of the respiratory tract. Required for the establishment of radial spokes in sperm flagella.</text>
</comment>
<evidence type="ECO:0000256" key="1">
    <source>
        <dbReference type="ARBA" id="ARBA00004430"/>
    </source>
</evidence>
<dbReference type="Pfam" id="PF12018">
    <property type="entry name" value="FAP206"/>
    <property type="match status" value="1"/>
</dbReference>
<keyword evidence="7" id="KW-0206">Cytoskeleton</keyword>
<dbReference type="OrthoDB" id="10251073at2759"/>
<evidence type="ECO:0000313" key="11">
    <source>
        <dbReference type="Proteomes" id="UP001501920"/>
    </source>
</evidence>
<comment type="similarity">
    <text evidence="2">Belongs to the CFAP206 family.</text>
</comment>
<dbReference type="GO" id="GO:0005930">
    <property type="term" value="C:axoneme"/>
    <property type="evidence" value="ECO:0007669"/>
    <property type="project" value="UniProtKB-SubCell"/>
</dbReference>
<dbReference type="Proteomes" id="UP001501920">
    <property type="component" value="Chromosome 4"/>
</dbReference>
<proteinExistence type="inferred from homology"/>
<evidence type="ECO:0000256" key="3">
    <source>
        <dbReference type="ARBA" id="ARBA00021602"/>
    </source>
</evidence>
<reference evidence="10" key="3">
    <citation type="submission" date="2025-09" db="UniProtKB">
        <authorList>
            <consortium name="Ensembl"/>
        </authorList>
    </citation>
    <scope>IDENTIFICATION</scope>
</reference>
<comment type="subcellular location">
    <subcellularLocation>
        <location evidence="1">Cytoplasm</location>
        <location evidence="1">Cytoskeleton</location>
        <location evidence="1">Cilium axoneme</location>
    </subcellularLocation>
</comment>
<dbReference type="GeneTree" id="ENSGT00390000016036"/>
<evidence type="ECO:0000256" key="6">
    <source>
        <dbReference type="ARBA" id="ARBA00023069"/>
    </source>
</evidence>
<sequence>MSRAQAESVIKNIIREIAQQCAGKGHAASETLVAFMVKAVVLDPRNLFNVDRTLTKQDVQKLIELCVDRLLDQTSPTLDTIKMQVYFDMNYTSRREFIEEHQKVLQARLLPVCREITDSRAKTREDLESLYRKIVSYVILRSGFGSATDITTVREATAALQSVFPQTELATFMSLLKRDKEQQLSELTLIITGIQLFNKDSGKGGEGIEDLPAILNETLPATSREIEGELEGTQRLAWQYTALLESLSDCAVRPDLLKQALYNVRQHEAFLKLILADVILCAKQVEILQTELTARMRVLKATVHSKTAVPTSQVFPHFTMLAKLWAGLQDELLLLSMLSNMVTSLRPFLSAQSHLLQAGQLEQLLEEVTIKTDLERVAESAEEQVDPAEMKSCEWFLPETTANFDMLPLQYRGACGHTLIKENGLLLPGNPNIGVLKHKEKYYSFSSRQAAYEFASQADEYIELVAERAKKSPELIQLLELHQQFASVTPYSQVPLQSDFYPLLHKKMQSGERLLVKPITKSDSSTQTDTHILESNIVKSYEWNEWELRRKAIKLANLRSKVTHSMQTNLSHMRRHNSTQTFLPRDAACQTKRDGQSNVPKPQVYLAGLRGGGTTTTHMIKVDLTRPVDE</sequence>
<organism evidence="10 11">
    <name type="scientific">Pygocentrus nattereri</name>
    <name type="common">Red-bellied piranha</name>
    <dbReference type="NCBI Taxonomy" id="42514"/>
    <lineage>
        <taxon>Eukaryota</taxon>
        <taxon>Metazoa</taxon>
        <taxon>Chordata</taxon>
        <taxon>Craniata</taxon>
        <taxon>Vertebrata</taxon>
        <taxon>Euteleostomi</taxon>
        <taxon>Actinopterygii</taxon>
        <taxon>Neopterygii</taxon>
        <taxon>Teleostei</taxon>
        <taxon>Ostariophysi</taxon>
        <taxon>Characiformes</taxon>
        <taxon>Characoidei</taxon>
        <taxon>Pygocentrus</taxon>
    </lineage>
</organism>
<evidence type="ECO:0000256" key="9">
    <source>
        <dbReference type="ARBA" id="ARBA00045321"/>
    </source>
</evidence>
<dbReference type="GO" id="GO:0003356">
    <property type="term" value="P:regulation of cilium beat frequency"/>
    <property type="evidence" value="ECO:0007669"/>
    <property type="project" value="TreeGrafter"/>
</dbReference>
<evidence type="ECO:0000256" key="7">
    <source>
        <dbReference type="ARBA" id="ARBA00023212"/>
    </source>
</evidence>
<keyword evidence="8" id="KW-0966">Cell projection</keyword>
<dbReference type="GO" id="GO:0031514">
    <property type="term" value="C:motile cilium"/>
    <property type="evidence" value="ECO:0007669"/>
    <property type="project" value="Ensembl"/>
</dbReference>
<evidence type="ECO:0000256" key="8">
    <source>
        <dbReference type="ARBA" id="ARBA00023273"/>
    </source>
</evidence>
<dbReference type="PANTHER" id="PTHR21442">
    <property type="entry name" value="CILIA- AND FLAGELLA-ASSOCIATED PROTEIN 206"/>
    <property type="match status" value="1"/>
</dbReference>
<name>A0A3B4E1F7_PYGNA</name>
<dbReference type="GO" id="GO:0007288">
    <property type="term" value="P:sperm axoneme assembly"/>
    <property type="evidence" value="ECO:0007669"/>
    <property type="project" value="TreeGrafter"/>
</dbReference>
<reference evidence="10" key="2">
    <citation type="submission" date="2025-08" db="UniProtKB">
        <authorList>
            <consortium name="Ensembl"/>
        </authorList>
    </citation>
    <scope>IDENTIFICATION</scope>
</reference>
<keyword evidence="5" id="KW-0970">Cilium biogenesis/degradation</keyword>
<evidence type="ECO:0000256" key="4">
    <source>
        <dbReference type="ARBA" id="ARBA00022490"/>
    </source>
</evidence>
<dbReference type="GO" id="GO:0036064">
    <property type="term" value="C:ciliary basal body"/>
    <property type="evidence" value="ECO:0007669"/>
    <property type="project" value="TreeGrafter"/>
</dbReference>
<evidence type="ECO:0000313" key="10">
    <source>
        <dbReference type="Ensembl" id="ENSPNAP00000029533.2"/>
    </source>
</evidence>
<protein>
    <recommendedName>
        <fullName evidence="3">Cilia- and flagella-associated protein 206</fullName>
    </recommendedName>
</protein>
<keyword evidence="11" id="KW-1185">Reference proteome</keyword>
<dbReference type="GO" id="GO:1901317">
    <property type="term" value="P:regulation of flagellated sperm motility"/>
    <property type="evidence" value="ECO:0007669"/>
    <property type="project" value="TreeGrafter"/>
</dbReference>
<dbReference type="OMA" id="QLMELMC"/>
<dbReference type="PANTHER" id="PTHR21442:SF0">
    <property type="entry name" value="CILIA- AND FLAGELLA-ASSOCIATED PROTEIN 206"/>
    <property type="match status" value="1"/>
</dbReference>
<keyword evidence="6" id="KW-0969">Cilium</keyword>
<dbReference type="STRING" id="42514.ENSPNAP00000029533"/>
<keyword evidence="4" id="KW-0963">Cytoplasm</keyword>